<accession>A0A853CF27</accession>
<dbReference type="AlphaFoldDB" id="A0A853CF27"/>
<keyword evidence="2" id="KW-0472">Membrane</keyword>
<feature type="transmembrane region" description="Helical" evidence="2">
    <location>
        <begin position="132"/>
        <end position="154"/>
    </location>
</feature>
<gene>
    <name evidence="3" type="ORF">GGQ55_000991</name>
</gene>
<name>A0A853CF27_9ACTN</name>
<feature type="transmembrane region" description="Helical" evidence="2">
    <location>
        <begin position="194"/>
        <end position="214"/>
    </location>
</feature>
<keyword evidence="2" id="KW-1133">Transmembrane helix</keyword>
<feature type="compositionally biased region" description="Basic and acidic residues" evidence="1">
    <location>
        <begin position="16"/>
        <end position="30"/>
    </location>
</feature>
<protein>
    <submittedName>
        <fullName evidence="3">Uncharacterized protein</fullName>
    </submittedName>
</protein>
<sequence>MSEREQTPFPYGSRSAQEDPSPRPADEAWREQTTPGISPVTGGSSAVGSGAHGYVGPGENYYTTPQYSTTPVRIRRADALAALLLILAGIAAGVSLLLSWLPRDDAKGLDILKLGFTTIRDQGWGEFFSSGMWQPLAVMLGGGVLFVLGLLMLVPARSHRFLGLLALLVSFAAAAGVLVPLADKNWRLGDFRVGFYFAIAVAVLGILGSLKALLTGPKVGTTTAGTTS</sequence>
<evidence type="ECO:0000256" key="1">
    <source>
        <dbReference type="SAM" id="MobiDB-lite"/>
    </source>
</evidence>
<dbReference type="EMBL" id="JACBZT010000001">
    <property type="protein sequence ID" value="NYJ04713.1"/>
    <property type="molecule type" value="Genomic_DNA"/>
</dbReference>
<dbReference type="RefSeq" id="WP_179715399.1">
    <property type="nucleotide sequence ID" value="NZ_JACBZT010000001.1"/>
</dbReference>
<proteinExistence type="predicted"/>
<comment type="caution">
    <text evidence="3">The sequence shown here is derived from an EMBL/GenBank/DDBJ whole genome shotgun (WGS) entry which is preliminary data.</text>
</comment>
<reference evidence="3 4" key="1">
    <citation type="submission" date="2020-07" db="EMBL/GenBank/DDBJ databases">
        <title>Sequencing the genomes of 1000 actinobacteria strains.</title>
        <authorList>
            <person name="Klenk H.-P."/>
        </authorList>
    </citation>
    <scope>NUCLEOTIDE SEQUENCE [LARGE SCALE GENOMIC DNA]</scope>
    <source>
        <strain evidence="3 4">DSM 104001</strain>
    </source>
</reference>
<keyword evidence="4" id="KW-1185">Reference proteome</keyword>
<feature type="transmembrane region" description="Helical" evidence="2">
    <location>
        <begin position="79"/>
        <end position="101"/>
    </location>
</feature>
<feature type="transmembrane region" description="Helical" evidence="2">
    <location>
        <begin position="161"/>
        <end position="182"/>
    </location>
</feature>
<evidence type="ECO:0000313" key="4">
    <source>
        <dbReference type="Proteomes" id="UP000541969"/>
    </source>
</evidence>
<organism evidence="3 4">
    <name type="scientific">Petropleomorpha daqingensis</name>
    <dbReference type="NCBI Taxonomy" id="2026353"/>
    <lineage>
        <taxon>Bacteria</taxon>
        <taxon>Bacillati</taxon>
        <taxon>Actinomycetota</taxon>
        <taxon>Actinomycetes</taxon>
        <taxon>Geodermatophilales</taxon>
        <taxon>Geodermatophilaceae</taxon>
        <taxon>Petropleomorpha</taxon>
    </lineage>
</organism>
<dbReference type="Proteomes" id="UP000541969">
    <property type="component" value="Unassembled WGS sequence"/>
</dbReference>
<keyword evidence="2" id="KW-0812">Transmembrane</keyword>
<evidence type="ECO:0000313" key="3">
    <source>
        <dbReference type="EMBL" id="NYJ04713.1"/>
    </source>
</evidence>
<feature type="region of interest" description="Disordered" evidence="1">
    <location>
        <begin position="1"/>
        <end position="49"/>
    </location>
</feature>
<evidence type="ECO:0000256" key="2">
    <source>
        <dbReference type="SAM" id="Phobius"/>
    </source>
</evidence>